<name>A0A9P4I5C2_9PEZI</name>
<dbReference type="AlphaFoldDB" id="A0A9P4I5C2"/>
<organism evidence="1 2">
    <name type="scientific">Rhizodiscina lignyota</name>
    <dbReference type="NCBI Taxonomy" id="1504668"/>
    <lineage>
        <taxon>Eukaryota</taxon>
        <taxon>Fungi</taxon>
        <taxon>Dikarya</taxon>
        <taxon>Ascomycota</taxon>
        <taxon>Pezizomycotina</taxon>
        <taxon>Dothideomycetes</taxon>
        <taxon>Pleosporomycetidae</taxon>
        <taxon>Aulographales</taxon>
        <taxon>Rhizodiscinaceae</taxon>
        <taxon>Rhizodiscina</taxon>
    </lineage>
</organism>
<evidence type="ECO:0000313" key="1">
    <source>
        <dbReference type="EMBL" id="KAF2092734.1"/>
    </source>
</evidence>
<comment type="caution">
    <text evidence="1">The sequence shown here is derived from an EMBL/GenBank/DDBJ whole genome shotgun (WGS) entry which is preliminary data.</text>
</comment>
<protein>
    <recommendedName>
        <fullName evidence="3">Heterokaryon incompatibility domain-containing protein</fullName>
    </recommendedName>
</protein>
<dbReference type="OrthoDB" id="2426273at2759"/>
<evidence type="ECO:0000313" key="2">
    <source>
        <dbReference type="Proteomes" id="UP000799772"/>
    </source>
</evidence>
<reference evidence="1" key="1">
    <citation type="journal article" date="2020" name="Stud. Mycol.">
        <title>101 Dothideomycetes genomes: a test case for predicting lifestyles and emergence of pathogens.</title>
        <authorList>
            <person name="Haridas S."/>
            <person name="Albert R."/>
            <person name="Binder M."/>
            <person name="Bloem J."/>
            <person name="Labutti K."/>
            <person name="Salamov A."/>
            <person name="Andreopoulos B."/>
            <person name="Baker S."/>
            <person name="Barry K."/>
            <person name="Bills G."/>
            <person name="Bluhm B."/>
            <person name="Cannon C."/>
            <person name="Castanera R."/>
            <person name="Culley D."/>
            <person name="Daum C."/>
            <person name="Ezra D."/>
            <person name="Gonzalez J."/>
            <person name="Henrissat B."/>
            <person name="Kuo A."/>
            <person name="Liang C."/>
            <person name="Lipzen A."/>
            <person name="Lutzoni F."/>
            <person name="Magnuson J."/>
            <person name="Mondo S."/>
            <person name="Nolan M."/>
            <person name="Ohm R."/>
            <person name="Pangilinan J."/>
            <person name="Park H.-J."/>
            <person name="Ramirez L."/>
            <person name="Alfaro M."/>
            <person name="Sun H."/>
            <person name="Tritt A."/>
            <person name="Yoshinaga Y."/>
            <person name="Zwiers L.-H."/>
            <person name="Turgeon B."/>
            <person name="Goodwin S."/>
            <person name="Spatafora J."/>
            <person name="Crous P."/>
            <person name="Grigoriev I."/>
        </authorList>
    </citation>
    <scope>NUCLEOTIDE SEQUENCE</scope>
    <source>
        <strain evidence="1">CBS 133067</strain>
    </source>
</reference>
<dbReference type="PANTHER" id="PTHR39596">
    <property type="match status" value="1"/>
</dbReference>
<sequence length="644" mass="72099">MSSFFPEEESEWPAFREWAIVRTSCLVASEITGSDPESQDDSVSGLERGLLEPSQMPVEYFELMEWMMDIDYFLAHPNEKRNPFRLTSSFYFASQPGDRIQPPYRVYEAKSREALEQGKSLGICPNRLWNVVSGSPRLEFDLVGLMTAINNVPARTKFGHKESKSQIAAAAPIIPTTSSGNHTACAPDLCHFAFIDSTGVKILHKCPGQNCTRLDFTPLVTGQPPYIWSIDDAKFTHPGKNKYVAISHVWSDGTGAENGVVNKCMLEYFQDIAVAAGCRALWWDAISILIDPTLRSEAIKNMHTNFSDARCTVVHNQYTVGYPWREDGSPCIALALSPWFTRGWTALELLVSEQVKVIFRHPMDENRYELKDLKTEILASNPVCSRGHWIASTVIRRLCDSKVESLSDVLHILGTRSTSWPRDRLTIASLISGLKPDDKDPEMQAIITQDLIIHFGKVDPKFLLHGGPTEGQGVFSWCPSTLVIGAKPNIPSGFTPSEWLSVHSDGTLTGQFITRVLESQDIERLMPFTTHPSGSWKVQCALNNWQQCMLIWPEANDGLIGTPAILVTVLGLDILTIDTGNKSVLRPRAFLDCRMEGLCYGQQGSERACVRLGKKIDNPSAQSAKDLYDQWQQRDMDCIYDMRE</sequence>
<dbReference type="EMBL" id="ML978143">
    <property type="protein sequence ID" value="KAF2092734.1"/>
    <property type="molecule type" value="Genomic_DNA"/>
</dbReference>
<proteinExistence type="predicted"/>
<evidence type="ECO:0008006" key="3">
    <source>
        <dbReference type="Google" id="ProtNLM"/>
    </source>
</evidence>
<dbReference type="PANTHER" id="PTHR39596:SF2">
    <property type="entry name" value="HET DOMAIN PROTEIN (AFU_ORTHOLOGUE AFUA_1G17550)-RELATED"/>
    <property type="match status" value="1"/>
</dbReference>
<accession>A0A9P4I5C2</accession>
<gene>
    <name evidence="1" type="ORF">NA57DRAFT_62257</name>
</gene>
<keyword evidence="2" id="KW-1185">Reference proteome</keyword>
<dbReference type="Proteomes" id="UP000799772">
    <property type="component" value="Unassembled WGS sequence"/>
</dbReference>